<dbReference type="Pfam" id="PF03965">
    <property type="entry name" value="Penicillinase_R"/>
    <property type="match status" value="1"/>
</dbReference>
<proteinExistence type="inferred from homology"/>
<keyword evidence="4" id="KW-0804">Transcription</keyword>
<keyword evidence="3" id="KW-0238">DNA-binding</keyword>
<name>A0ABW0TQ42_9BACL</name>
<evidence type="ECO:0000256" key="2">
    <source>
        <dbReference type="ARBA" id="ARBA00023015"/>
    </source>
</evidence>
<organism evidence="5 6">
    <name type="scientific">Sporosarcina soli</name>
    <dbReference type="NCBI Taxonomy" id="334736"/>
    <lineage>
        <taxon>Bacteria</taxon>
        <taxon>Bacillati</taxon>
        <taxon>Bacillota</taxon>
        <taxon>Bacilli</taxon>
        <taxon>Bacillales</taxon>
        <taxon>Caryophanaceae</taxon>
        <taxon>Sporosarcina</taxon>
    </lineage>
</organism>
<dbReference type="InterPro" id="IPR036388">
    <property type="entry name" value="WH-like_DNA-bd_sf"/>
</dbReference>
<protein>
    <submittedName>
        <fullName evidence="5">BlaI/MecI/CopY family transcriptional regulator</fullName>
    </submittedName>
</protein>
<evidence type="ECO:0000313" key="5">
    <source>
        <dbReference type="EMBL" id="MFC5591647.1"/>
    </source>
</evidence>
<dbReference type="Gene3D" id="1.10.10.10">
    <property type="entry name" value="Winged helix-like DNA-binding domain superfamily/Winged helix DNA-binding domain"/>
    <property type="match status" value="1"/>
</dbReference>
<accession>A0ABW0TQ42</accession>
<dbReference type="SUPFAM" id="SSF46785">
    <property type="entry name" value="Winged helix' DNA-binding domain"/>
    <property type="match status" value="1"/>
</dbReference>
<dbReference type="InterPro" id="IPR036390">
    <property type="entry name" value="WH_DNA-bd_sf"/>
</dbReference>
<dbReference type="Proteomes" id="UP001596109">
    <property type="component" value="Unassembled WGS sequence"/>
</dbReference>
<evidence type="ECO:0000256" key="1">
    <source>
        <dbReference type="ARBA" id="ARBA00011046"/>
    </source>
</evidence>
<dbReference type="InterPro" id="IPR005650">
    <property type="entry name" value="BlaI_family"/>
</dbReference>
<dbReference type="RefSeq" id="WP_381439692.1">
    <property type="nucleotide sequence ID" value="NZ_JBHSNO010000016.1"/>
</dbReference>
<evidence type="ECO:0000256" key="4">
    <source>
        <dbReference type="ARBA" id="ARBA00023163"/>
    </source>
</evidence>
<dbReference type="PIRSF" id="PIRSF019455">
    <property type="entry name" value="CopR_AtkY"/>
    <property type="match status" value="1"/>
</dbReference>
<reference evidence="6" key="1">
    <citation type="journal article" date="2019" name="Int. J. Syst. Evol. Microbiol.">
        <title>The Global Catalogue of Microorganisms (GCM) 10K type strain sequencing project: providing services to taxonomists for standard genome sequencing and annotation.</title>
        <authorList>
            <consortium name="The Broad Institute Genomics Platform"/>
            <consortium name="The Broad Institute Genome Sequencing Center for Infectious Disease"/>
            <person name="Wu L."/>
            <person name="Ma J."/>
        </authorList>
    </citation>
    <scope>NUCLEOTIDE SEQUENCE [LARGE SCALE GENOMIC DNA]</scope>
    <source>
        <strain evidence="6">CGMCC 4.1434</strain>
    </source>
</reference>
<gene>
    <name evidence="5" type="ORF">ACFPRA_22435</name>
</gene>
<comment type="similarity">
    <text evidence="1">Belongs to the BlaI transcriptional regulatory family.</text>
</comment>
<comment type="caution">
    <text evidence="5">The sequence shown here is derived from an EMBL/GenBank/DDBJ whole genome shotgun (WGS) entry which is preliminary data.</text>
</comment>
<keyword evidence="2" id="KW-0805">Transcription regulation</keyword>
<sequence length="139" mass="16150">MLEDQETLINDLLGPLERKVMNIIWEGSDLSVQDVVEQLNENQDDQKEYAYTTIMTVMSRLVEKGVLKKEKSGRKYLYQAVFQKDEYIKHKSDQAVKGLLNRFGDVAISRFVDTVGSDPEQLNKLKQFIEQLDRGEHKK</sequence>
<evidence type="ECO:0000256" key="3">
    <source>
        <dbReference type="ARBA" id="ARBA00023125"/>
    </source>
</evidence>
<keyword evidence="6" id="KW-1185">Reference proteome</keyword>
<evidence type="ECO:0000313" key="6">
    <source>
        <dbReference type="Proteomes" id="UP001596109"/>
    </source>
</evidence>
<dbReference type="EMBL" id="JBHSNO010000016">
    <property type="protein sequence ID" value="MFC5591647.1"/>
    <property type="molecule type" value="Genomic_DNA"/>
</dbReference>